<dbReference type="GO" id="GO:0030145">
    <property type="term" value="F:manganese ion binding"/>
    <property type="evidence" value="ECO:0007669"/>
    <property type="project" value="TreeGrafter"/>
</dbReference>
<dbReference type="AlphaFoldDB" id="A0A9P6J1K4"/>
<evidence type="ECO:0000256" key="6">
    <source>
        <dbReference type="ARBA" id="ARBA00023002"/>
    </source>
</evidence>
<dbReference type="GO" id="GO:0005739">
    <property type="term" value="C:mitochondrion"/>
    <property type="evidence" value="ECO:0007669"/>
    <property type="project" value="TreeGrafter"/>
</dbReference>
<keyword evidence="6 10" id="KW-0560">Oxidoreductase</keyword>
<dbReference type="PANTHER" id="PTHR11404:SF6">
    <property type="entry name" value="SUPEROXIDE DISMUTASE [MN], MITOCHONDRIAL"/>
    <property type="match status" value="1"/>
</dbReference>
<keyword evidence="7" id="KW-0464">Manganese</keyword>
<feature type="domain" description="Manganese/iron superoxide dismutase N-terminal" evidence="11">
    <location>
        <begin position="25"/>
        <end position="106"/>
    </location>
</feature>
<evidence type="ECO:0000256" key="7">
    <source>
        <dbReference type="ARBA" id="ARBA00023211"/>
    </source>
</evidence>
<dbReference type="InterPro" id="IPR050265">
    <property type="entry name" value="Fe/Mn_Superoxide_Dismutase"/>
</dbReference>
<dbReference type="Gene3D" id="1.10.287.990">
    <property type="entry name" value="Fe,Mn superoxide dismutase (SOD) domain"/>
    <property type="match status" value="1"/>
</dbReference>
<comment type="catalytic activity">
    <reaction evidence="8 10">
        <text>2 superoxide + 2 H(+) = H2O2 + O2</text>
        <dbReference type="Rhea" id="RHEA:20696"/>
        <dbReference type="ChEBI" id="CHEBI:15378"/>
        <dbReference type="ChEBI" id="CHEBI:15379"/>
        <dbReference type="ChEBI" id="CHEBI:16240"/>
        <dbReference type="ChEBI" id="CHEBI:18421"/>
        <dbReference type="EC" id="1.15.1.1"/>
    </reaction>
</comment>
<protein>
    <recommendedName>
        <fullName evidence="3 10">Superoxide dismutase</fullName>
        <ecNumber evidence="3 10">1.15.1.1</ecNumber>
    </recommendedName>
</protein>
<evidence type="ECO:0000256" key="4">
    <source>
        <dbReference type="ARBA" id="ARBA00022723"/>
    </source>
</evidence>
<keyword evidence="14" id="KW-1185">Reference proteome</keyword>
<evidence type="ECO:0000256" key="8">
    <source>
        <dbReference type="ARBA" id="ARBA00049204"/>
    </source>
</evidence>
<dbReference type="PIRSF" id="PIRSF000349">
    <property type="entry name" value="SODismutase"/>
    <property type="match status" value="1"/>
</dbReference>
<dbReference type="SUPFAM" id="SSF46609">
    <property type="entry name" value="Fe,Mn superoxide dismutase (SOD), N-terminal domain"/>
    <property type="match status" value="1"/>
</dbReference>
<feature type="binding site" evidence="9">
    <location>
        <position position="186"/>
    </location>
    <ligand>
        <name>Mn(2+)</name>
        <dbReference type="ChEBI" id="CHEBI:29035"/>
    </ligand>
</feature>
<evidence type="ECO:0000259" key="11">
    <source>
        <dbReference type="Pfam" id="PF00081"/>
    </source>
</evidence>
<evidence type="ECO:0000256" key="9">
    <source>
        <dbReference type="PIRSR" id="PIRSR000349-1"/>
    </source>
</evidence>
<keyword evidence="4 9" id="KW-0479">Metal-binding</keyword>
<dbReference type="SUPFAM" id="SSF54719">
    <property type="entry name" value="Fe,Mn superoxide dismutase (SOD), C-terminal domain"/>
    <property type="match status" value="1"/>
</dbReference>
<dbReference type="FunFam" id="3.55.40.20:FF:000002">
    <property type="entry name" value="Superoxide dismutase"/>
    <property type="match status" value="1"/>
</dbReference>
<dbReference type="Pfam" id="PF00081">
    <property type="entry name" value="Sod_Fe_N"/>
    <property type="match status" value="1"/>
</dbReference>
<feature type="binding site" evidence="9">
    <location>
        <position position="98"/>
    </location>
    <ligand>
        <name>Mn(2+)</name>
        <dbReference type="ChEBI" id="CHEBI:29035"/>
    </ligand>
</feature>
<evidence type="ECO:0000256" key="1">
    <source>
        <dbReference type="ARBA" id="ARBA00001936"/>
    </source>
</evidence>
<name>A0A9P6J1K4_MORAP</name>
<comment type="caution">
    <text evidence="13">The sequence shown here is derived from an EMBL/GenBank/DDBJ whole genome shotgun (WGS) entry which is preliminary data.</text>
</comment>
<evidence type="ECO:0000256" key="3">
    <source>
        <dbReference type="ARBA" id="ARBA00012682"/>
    </source>
</evidence>
<dbReference type="PROSITE" id="PS00088">
    <property type="entry name" value="SOD_MN"/>
    <property type="match status" value="1"/>
</dbReference>
<proteinExistence type="inferred from homology"/>
<sequence length="224" mass="25355">MLRSIPRTFAFAANKPSAFAGLRFKHTLPALPYAYNALEPYISKEIMDVHHSKHHQTYVNNLNAAEEKLGSAFKGNDVNEEIALQSAIKFNGGGHINHTLFWENLAPKSSGGGEKPSGDLLKEIEKTWGSLDKFIEKFNAQTAAVQGSGWGWLGYNKEFKRLEIATTPNQDPLKPTTGLIPLLGIDVWEHAYYLQYKNVRPDYLKAVWEVVNWKTVTDRFNKHR</sequence>
<dbReference type="PANTHER" id="PTHR11404">
    <property type="entry name" value="SUPEROXIDE DISMUTASE 2"/>
    <property type="match status" value="1"/>
</dbReference>
<dbReference type="InterPro" id="IPR036324">
    <property type="entry name" value="Mn/Fe_SOD_N_sf"/>
</dbReference>
<evidence type="ECO:0000256" key="10">
    <source>
        <dbReference type="RuleBase" id="RU000414"/>
    </source>
</evidence>
<dbReference type="InterPro" id="IPR036314">
    <property type="entry name" value="SOD_C_sf"/>
</dbReference>
<dbReference type="Pfam" id="PF02777">
    <property type="entry name" value="Sod_Fe_C"/>
    <property type="match status" value="1"/>
</dbReference>
<dbReference type="FunFam" id="1.10.287.990:FF:000001">
    <property type="entry name" value="Superoxide dismutase"/>
    <property type="match status" value="1"/>
</dbReference>
<feature type="domain" description="Manganese/iron superoxide dismutase C-terminal" evidence="12">
    <location>
        <begin position="116"/>
        <end position="219"/>
    </location>
</feature>
<feature type="binding site" evidence="9">
    <location>
        <position position="50"/>
    </location>
    <ligand>
        <name>Mn(2+)</name>
        <dbReference type="ChEBI" id="CHEBI:29035"/>
    </ligand>
</feature>
<dbReference type="OrthoDB" id="239262at2759"/>
<keyword evidence="5" id="KW-0049">Antioxidant</keyword>
<dbReference type="InterPro" id="IPR019832">
    <property type="entry name" value="Mn/Fe_SOD_C"/>
</dbReference>
<evidence type="ECO:0000313" key="14">
    <source>
        <dbReference type="Proteomes" id="UP000738359"/>
    </source>
</evidence>
<evidence type="ECO:0000313" key="13">
    <source>
        <dbReference type="EMBL" id="KAF9958108.1"/>
    </source>
</evidence>
<comment type="similarity">
    <text evidence="2 10">Belongs to the iron/manganese superoxide dismutase family.</text>
</comment>
<dbReference type="EMBL" id="JAAAHY010000745">
    <property type="protein sequence ID" value="KAF9958108.1"/>
    <property type="molecule type" value="Genomic_DNA"/>
</dbReference>
<organism evidence="13 14">
    <name type="scientific">Mortierella alpina</name>
    <name type="common">Oleaginous fungus</name>
    <name type="synonym">Mortierella renispora</name>
    <dbReference type="NCBI Taxonomy" id="64518"/>
    <lineage>
        <taxon>Eukaryota</taxon>
        <taxon>Fungi</taxon>
        <taxon>Fungi incertae sedis</taxon>
        <taxon>Mucoromycota</taxon>
        <taxon>Mortierellomycotina</taxon>
        <taxon>Mortierellomycetes</taxon>
        <taxon>Mortierellales</taxon>
        <taxon>Mortierellaceae</taxon>
        <taxon>Mortierella</taxon>
    </lineage>
</organism>
<comment type="cofactor">
    <cofactor evidence="1">
        <name>Mn(2+)</name>
        <dbReference type="ChEBI" id="CHEBI:29035"/>
    </cofactor>
</comment>
<feature type="binding site" evidence="9">
    <location>
        <position position="190"/>
    </location>
    <ligand>
        <name>Mn(2+)</name>
        <dbReference type="ChEBI" id="CHEBI:29035"/>
    </ligand>
</feature>
<dbReference type="EC" id="1.15.1.1" evidence="3 10"/>
<comment type="function">
    <text evidence="10">Destroys radicals which are normally produced within the cells and which are toxic to biological systems.</text>
</comment>
<dbReference type="GO" id="GO:0004784">
    <property type="term" value="F:superoxide dismutase activity"/>
    <property type="evidence" value="ECO:0007669"/>
    <property type="project" value="UniProtKB-EC"/>
</dbReference>
<dbReference type="InterPro" id="IPR019831">
    <property type="entry name" value="Mn/Fe_SOD_N"/>
</dbReference>
<gene>
    <name evidence="13" type="primary">SOD2</name>
    <name evidence="13" type="ORF">BGZ70_009307</name>
</gene>
<dbReference type="PRINTS" id="PR01703">
    <property type="entry name" value="MNSODISMTASE"/>
</dbReference>
<reference evidence="13" key="1">
    <citation type="journal article" date="2020" name="Fungal Divers.">
        <title>Resolving the Mortierellaceae phylogeny through synthesis of multi-gene phylogenetics and phylogenomics.</title>
        <authorList>
            <person name="Vandepol N."/>
            <person name="Liber J."/>
            <person name="Desiro A."/>
            <person name="Na H."/>
            <person name="Kennedy M."/>
            <person name="Barry K."/>
            <person name="Grigoriev I.V."/>
            <person name="Miller A.N."/>
            <person name="O'Donnell K."/>
            <person name="Stajich J.E."/>
            <person name="Bonito G."/>
        </authorList>
    </citation>
    <scope>NUCLEOTIDE SEQUENCE</scope>
    <source>
        <strain evidence="13">CK1249</strain>
    </source>
</reference>
<dbReference type="InterPro" id="IPR019833">
    <property type="entry name" value="Mn/Fe_SOD_BS"/>
</dbReference>
<evidence type="ECO:0000259" key="12">
    <source>
        <dbReference type="Pfam" id="PF02777"/>
    </source>
</evidence>
<evidence type="ECO:0000256" key="5">
    <source>
        <dbReference type="ARBA" id="ARBA00022862"/>
    </source>
</evidence>
<dbReference type="Gene3D" id="3.55.40.20">
    <property type="entry name" value="Iron/manganese superoxide dismutase, C-terminal domain"/>
    <property type="match status" value="1"/>
</dbReference>
<dbReference type="InterPro" id="IPR001189">
    <property type="entry name" value="Mn/Fe_SOD"/>
</dbReference>
<evidence type="ECO:0000256" key="2">
    <source>
        <dbReference type="ARBA" id="ARBA00008714"/>
    </source>
</evidence>
<accession>A0A9P6J1K4</accession>
<dbReference type="Proteomes" id="UP000738359">
    <property type="component" value="Unassembled WGS sequence"/>
</dbReference>